<dbReference type="InterPro" id="IPR001173">
    <property type="entry name" value="Glyco_trans_2-like"/>
</dbReference>
<dbReference type="Proteomes" id="UP000201371">
    <property type="component" value="Segment"/>
</dbReference>
<dbReference type="GeneID" id="29124987"/>
<dbReference type="KEGG" id="vg:29124987"/>
<dbReference type="EMBL" id="KU963248">
    <property type="protein sequence ID" value="AMS02569.1"/>
    <property type="molecule type" value="Genomic_DNA"/>
</dbReference>
<dbReference type="Pfam" id="PF00535">
    <property type="entry name" value="Glycos_transf_2"/>
    <property type="match status" value="1"/>
</dbReference>
<reference evidence="3" key="1">
    <citation type="submission" date="2016-03" db="EMBL/GenBank/DDBJ databases">
        <authorList>
            <person name="Ploux O."/>
        </authorList>
    </citation>
    <scope>NUCLEOTIDE SEQUENCE [LARGE SCALE GENOMIC DNA]</scope>
</reference>
<proteinExistence type="predicted"/>
<dbReference type="SUPFAM" id="SSF53448">
    <property type="entry name" value="Nucleotide-diphospho-sugar transferases"/>
    <property type="match status" value="2"/>
</dbReference>
<name>A0A142K8Y6_9CAUD</name>
<dbReference type="PANTHER" id="PTHR43179">
    <property type="entry name" value="RHAMNOSYLTRANSFERASE WBBL"/>
    <property type="match status" value="1"/>
</dbReference>
<evidence type="ECO:0000259" key="1">
    <source>
        <dbReference type="Pfam" id="PF00535"/>
    </source>
</evidence>
<accession>A0A142K8Y6</accession>
<dbReference type="OrthoDB" id="2701at10239"/>
<dbReference type="InterPro" id="IPR029044">
    <property type="entry name" value="Nucleotide-diphossugar_trans"/>
</dbReference>
<keyword evidence="3" id="KW-1185">Reference proteome</keyword>
<evidence type="ECO:0000313" key="3">
    <source>
        <dbReference type="Proteomes" id="UP000201371"/>
    </source>
</evidence>
<feature type="domain" description="Glycosyltransferase 2-like" evidence="1">
    <location>
        <begin position="34"/>
        <end position="119"/>
    </location>
</feature>
<dbReference type="PANTHER" id="PTHR43179:SF7">
    <property type="entry name" value="RHAMNOSYLTRANSFERASE WBBL"/>
    <property type="match status" value="1"/>
</dbReference>
<protein>
    <submittedName>
        <fullName evidence="2">Glycosyltransferase</fullName>
    </submittedName>
</protein>
<sequence>MIELSILVCSTHTRYNTFAPKIQEQLYGQLNESNQDRVEILMLTDNKQIMLGEKRNMMVEMAQGEWVVFVDDDDRVAPDYIDQLLAGITEARKADVLVNVITFNASVSINGKPPKLCRYSHLYTEDHDTADEYHRLPNHICCVRRDTALRVPFPSIPYGEDSGYSKQLIELLIHGLHIDKVLYYYDYNSSTSETQQQKPASQRKKPKVREQPIVDVVFLSNAKSESMYQMTKAAIQTCRDGARGHRVNVIVLEQSSRYCTYLQADRVVRMPKEFHYNKFANKGAQLGTAPWLIIANNDLVFSSGWLEALLDATANGHTIVSPRCPVRHPVNSLVVDPGWVNGVHFAGWCFMMSRRVYELIGGFDECVSFWCSDDVVLEQLKEAAQGPPALVGNSIVTHLGSETLKSADNYDDMTWAQVHAFNEHHGQNKFSDHPKYTRWKARNGIRT</sequence>
<gene>
    <name evidence="2" type="primary">25</name>
    <name evidence="2" type="ORF">SEA_YVONNETASTIC_25</name>
</gene>
<dbReference type="Gene3D" id="3.90.550.10">
    <property type="entry name" value="Spore Coat Polysaccharide Biosynthesis Protein SpsA, Chain A"/>
    <property type="match status" value="2"/>
</dbReference>
<organism evidence="2 3">
    <name type="scientific">Gordonia phage Yvonnetastic</name>
    <dbReference type="NCBI Taxonomy" id="1821566"/>
    <lineage>
        <taxon>Viruses</taxon>
        <taxon>Duplodnaviria</taxon>
        <taxon>Heunggongvirae</taxon>
        <taxon>Uroviricota</taxon>
        <taxon>Caudoviricetes</taxon>
        <taxon>Yvonnevirus</taxon>
        <taxon>Yvonnevirus yvonnetastic</taxon>
        <taxon>Gordonia virus Yvonnetastic</taxon>
    </lineage>
</organism>
<dbReference type="RefSeq" id="YP_009301079.1">
    <property type="nucleotide sequence ID" value="NC_031230.1"/>
</dbReference>
<evidence type="ECO:0000313" key="2">
    <source>
        <dbReference type="EMBL" id="AMS02569.1"/>
    </source>
</evidence>